<dbReference type="InterPro" id="IPR050587">
    <property type="entry name" value="GNT1/Glycosyltrans_8"/>
</dbReference>
<dbReference type="InParanoid" id="A0A2T3AB40"/>
<dbReference type="STRING" id="2025994.A0A2T3AB40"/>
<evidence type="ECO:0000313" key="2">
    <source>
        <dbReference type="Proteomes" id="UP000241462"/>
    </source>
</evidence>
<keyword evidence="2" id="KW-1185">Reference proteome</keyword>
<accession>A0A2T3AB40</accession>
<dbReference type="Proteomes" id="UP000241462">
    <property type="component" value="Unassembled WGS sequence"/>
</dbReference>
<proteinExistence type="predicted"/>
<dbReference type="Gene3D" id="3.90.550.10">
    <property type="entry name" value="Spore Coat Polysaccharide Biosynthesis Protein SpsA, Chain A"/>
    <property type="match status" value="1"/>
</dbReference>
<sequence>MVSRLGRIFLAALATALILYYHSTILTLSGLKYEASGDSTTYIEVPIPVHVPASSDGVAGPDHSGGGSNFNEDKYPFQEDLVEYRQPRIDVAQLKKYAPHHDQGAGQEAYATYLSTRNNSIYDPYFLSAQQLIHRLLWAPKSRSTSYPIVIFVAPFIPQEQRDILLAQGAIVRELELVPWDPPPSEDGSVFPFGRWKDLFSKLNIWGQTDFSRILFLDLDAFPVQNIDGIFDANISPRQRCRADLLPPEDQAHTAEICDYVFAGQGPTEEINVGAIVLEPNVYMHQRLLRESQDTSKFDNKMAEQAFLNYAFGPDGPFPASFFGREYNGNFPQEDEEGLLRIVHEKLWSLGDGSPSWTKNIYREGWDELLTLYESPQFEELREQDGLSTSI</sequence>
<name>A0A2T3AB40_9PEZI</name>
<dbReference type="GO" id="GO:0016740">
    <property type="term" value="F:transferase activity"/>
    <property type="evidence" value="ECO:0007669"/>
    <property type="project" value="UniProtKB-KW"/>
</dbReference>
<dbReference type="SUPFAM" id="SSF53448">
    <property type="entry name" value="Nucleotide-diphospho-sugar transferases"/>
    <property type="match status" value="1"/>
</dbReference>
<gene>
    <name evidence="1" type="ORF">BD289DRAFT_452463</name>
</gene>
<organism evidence="1 2">
    <name type="scientific">Coniella lustricola</name>
    <dbReference type="NCBI Taxonomy" id="2025994"/>
    <lineage>
        <taxon>Eukaryota</taxon>
        <taxon>Fungi</taxon>
        <taxon>Dikarya</taxon>
        <taxon>Ascomycota</taxon>
        <taxon>Pezizomycotina</taxon>
        <taxon>Sordariomycetes</taxon>
        <taxon>Sordariomycetidae</taxon>
        <taxon>Diaporthales</taxon>
        <taxon>Schizoparmaceae</taxon>
        <taxon>Coniella</taxon>
    </lineage>
</organism>
<evidence type="ECO:0000313" key="1">
    <source>
        <dbReference type="EMBL" id="PSR90335.1"/>
    </source>
</evidence>
<reference evidence="1 2" key="1">
    <citation type="journal article" date="2018" name="Mycol. Prog.">
        <title>Coniella lustricola, a new species from submerged detritus.</title>
        <authorList>
            <person name="Raudabaugh D.B."/>
            <person name="Iturriaga T."/>
            <person name="Carver A."/>
            <person name="Mondo S."/>
            <person name="Pangilinan J."/>
            <person name="Lipzen A."/>
            <person name="He G."/>
            <person name="Amirebrahimi M."/>
            <person name="Grigoriev I.V."/>
            <person name="Miller A.N."/>
        </authorList>
    </citation>
    <scope>NUCLEOTIDE SEQUENCE [LARGE SCALE GENOMIC DNA]</scope>
    <source>
        <strain evidence="1 2">B22-T-1</strain>
    </source>
</reference>
<protein>
    <submittedName>
        <fullName evidence="1">Nucleotide-diphospho-sugar transferase</fullName>
    </submittedName>
</protein>
<dbReference type="EMBL" id="KZ678421">
    <property type="protein sequence ID" value="PSR90335.1"/>
    <property type="molecule type" value="Genomic_DNA"/>
</dbReference>
<keyword evidence="1" id="KW-0808">Transferase</keyword>
<dbReference type="InterPro" id="IPR029044">
    <property type="entry name" value="Nucleotide-diphossugar_trans"/>
</dbReference>
<dbReference type="OrthoDB" id="2014201at2759"/>
<dbReference type="PANTHER" id="PTHR11183">
    <property type="entry name" value="GLYCOGENIN SUBFAMILY MEMBER"/>
    <property type="match status" value="1"/>
</dbReference>
<dbReference type="AlphaFoldDB" id="A0A2T3AB40"/>